<evidence type="ECO:0000313" key="3">
    <source>
        <dbReference type="Proteomes" id="UP001479606"/>
    </source>
</evidence>
<accession>A0ABU9M1V4</accession>
<reference evidence="2 3" key="1">
    <citation type="journal article" date="2018" name="Arch. Microbiol.">
        <title>Hymenobacter segetis sp. nov., isolated from soil.</title>
        <authorList>
            <person name="Ten L.N."/>
            <person name="Lim S.J."/>
            <person name="Kim B.O."/>
            <person name="Kang I.K."/>
            <person name="Jung H.Y."/>
        </authorList>
    </citation>
    <scope>NUCLEOTIDE SEQUENCE [LARGE SCALE GENOMIC DNA]</scope>
    <source>
        <strain evidence="2 3">S7-3-11</strain>
    </source>
</reference>
<gene>
    <name evidence="2" type="ORF">AAFH49_20320</name>
</gene>
<proteinExistence type="predicted"/>
<sequence>MLRFRYLIFSVALLGLLITGRAQAHSAAAPGSAPVAGHMVGNKPVGLFFVTKSVLGNFMTMSYYFAPDGMAYQNPVGLSAAELAATPANSKGRYSVAGKTLSIAWTSYPKPEAAEMNMLGGGFSWSGGSIFSAVGPFKSPSQLVGSFEGGSSTYSPMGGVLSSRSLTFRPDGTFTGGGVVTVTSVTERSVAETGGASNQTGRWHLDGWYLTLTDAQGHTIRDVAYPIGTGKVSLFNFNGTAYSRQ</sequence>
<dbReference type="EMBL" id="JBCEVZ010000081">
    <property type="protein sequence ID" value="MEL5996566.1"/>
    <property type="molecule type" value="Genomic_DNA"/>
</dbReference>
<keyword evidence="1" id="KW-0732">Signal</keyword>
<evidence type="ECO:0008006" key="4">
    <source>
        <dbReference type="Google" id="ProtNLM"/>
    </source>
</evidence>
<dbReference type="Proteomes" id="UP001479606">
    <property type="component" value="Unassembled WGS sequence"/>
</dbReference>
<evidence type="ECO:0000256" key="1">
    <source>
        <dbReference type="SAM" id="SignalP"/>
    </source>
</evidence>
<organism evidence="2 3">
    <name type="scientific">Hymenobacter segetis</name>
    <dbReference type="NCBI Taxonomy" id="2025509"/>
    <lineage>
        <taxon>Bacteria</taxon>
        <taxon>Pseudomonadati</taxon>
        <taxon>Bacteroidota</taxon>
        <taxon>Cytophagia</taxon>
        <taxon>Cytophagales</taxon>
        <taxon>Hymenobacteraceae</taxon>
        <taxon>Hymenobacter</taxon>
    </lineage>
</organism>
<protein>
    <recommendedName>
        <fullName evidence="4">Lipocalin-like domain-containing protein</fullName>
    </recommendedName>
</protein>
<comment type="caution">
    <text evidence="2">The sequence shown here is derived from an EMBL/GenBank/DDBJ whole genome shotgun (WGS) entry which is preliminary data.</text>
</comment>
<evidence type="ECO:0000313" key="2">
    <source>
        <dbReference type="EMBL" id="MEL5996566.1"/>
    </source>
</evidence>
<keyword evidence="3" id="KW-1185">Reference proteome</keyword>
<name>A0ABU9M1V4_9BACT</name>
<feature type="signal peptide" evidence="1">
    <location>
        <begin position="1"/>
        <end position="24"/>
    </location>
</feature>
<feature type="chain" id="PRO_5046395429" description="Lipocalin-like domain-containing protein" evidence="1">
    <location>
        <begin position="25"/>
        <end position="245"/>
    </location>
</feature>
<dbReference type="RefSeq" id="WP_342301047.1">
    <property type="nucleotide sequence ID" value="NZ_JBCEVZ010000081.1"/>
</dbReference>